<gene>
    <name evidence="5" type="ORF">GH885_08335</name>
</gene>
<dbReference type="PANTHER" id="PTHR31302:SF31">
    <property type="entry name" value="PHOSPHODIESTERASE YAEI"/>
    <property type="match status" value="1"/>
</dbReference>
<keyword evidence="3" id="KW-0472">Membrane</keyword>
<keyword evidence="6" id="KW-1185">Reference proteome</keyword>
<dbReference type="Gene3D" id="3.60.21.10">
    <property type="match status" value="1"/>
</dbReference>
<dbReference type="InterPro" id="IPR051158">
    <property type="entry name" value="Metallophosphoesterase_sf"/>
</dbReference>
<dbReference type="PANTHER" id="PTHR31302">
    <property type="entry name" value="TRANSMEMBRANE PROTEIN WITH METALLOPHOSPHOESTERASE DOMAIN-RELATED"/>
    <property type="match status" value="1"/>
</dbReference>
<evidence type="ECO:0000313" key="5">
    <source>
        <dbReference type="EMBL" id="MRI66357.1"/>
    </source>
</evidence>
<sequence length="276" mass="30942">MRRGRMFLLIFMLVIVISGGVKIYYDTNLFKVEKLEIATSKLDKDQSFTILQLTDLHNKQFGDNNKKLLDEIKQVDVDVIVMTGDLIDRKTDDLQFVLDFADKLTMINSNVYFVTGNHEWENPLRESFIQGLADKGIHLLDNQNRVIELAGVSFQLIGVGDPSTNHDDMETAMLGVHEEDVTILLSHAPDLSRSKYPEAIDLVLSGHTHGGQIRLPIIGAVVAPGQGFFPKYDQGLFDLNKHQQLYIDSGLGTSVIDVRIFNQSQMTLIKVKGVGK</sequence>
<evidence type="ECO:0000256" key="3">
    <source>
        <dbReference type="SAM" id="Phobius"/>
    </source>
</evidence>
<evidence type="ECO:0000256" key="1">
    <source>
        <dbReference type="ARBA" id="ARBA00022723"/>
    </source>
</evidence>
<dbReference type="GO" id="GO:0046872">
    <property type="term" value="F:metal ion binding"/>
    <property type="evidence" value="ECO:0007669"/>
    <property type="project" value="UniProtKB-KW"/>
</dbReference>
<dbReference type="Proteomes" id="UP000435187">
    <property type="component" value="Unassembled WGS sequence"/>
</dbReference>
<dbReference type="InterPro" id="IPR029052">
    <property type="entry name" value="Metallo-depent_PP-like"/>
</dbReference>
<name>A0A6N7QW71_9BACI</name>
<keyword evidence="2" id="KW-0378">Hydrolase</keyword>
<evidence type="ECO:0000313" key="6">
    <source>
        <dbReference type="Proteomes" id="UP000435187"/>
    </source>
</evidence>
<comment type="caution">
    <text evidence="5">The sequence shown here is derived from an EMBL/GenBank/DDBJ whole genome shotgun (WGS) entry which is preliminary data.</text>
</comment>
<evidence type="ECO:0000256" key="2">
    <source>
        <dbReference type="ARBA" id="ARBA00022801"/>
    </source>
</evidence>
<dbReference type="SUPFAM" id="SSF56300">
    <property type="entry name" value="Metallo-dependent phosphatases"/>
    <property type="match status" value="1"/>
</dbReference>
<dbReference type="EMBL" id="WJEE01000014">
    <property type="protein sequence ID" value="MRI66357.1"/>
    <property type="molecule type" value="Genomic_DNA"/>
</dbReference>
<dbReference type="AlphaFoldDB" id="A0A6N7QW71"/>
<keyword evidence="1" id="KW-0479">Metal-binding</keyword>
<accession>A0A6N7QW71</accession>
<organism evidence="5 6">
    <name type="scientific">Gracilibacillus thailandensis</name>
    <dbReference type="NCBI Taxonomy" id="563735"/>
    <lineage>
        <taxon>Bacteria</taxon>
        <taxon>Bacillati</taxon>
        <taxon>Bacillota</taxon>
        <taxon>Bacilli</taxon>
        <taxon>Bacillales</taxon>
        <taxon>Bacillaceae</taxon>
        <taxon>Gracilibacillus</taxon>
    </lineage>
</organism>
<dbReference type="GO" id="GO:0009245">
    <property type="term" value="P:lipid A biosynthetic process"/>
    <property type="evidence" value="ECO:0007669"/>
    <property type="project" value="TreeGrafter"/>
</dbReference>
<feature type="transmembrane region" description="Helical" evidence="3">
    <location>
        <begin position="7"/>
        <end position="25"/>
    </location>
</feature>
<dbReference type="Pfam" id="PF00149">
    <property type="entry name" value="Metallophos"/>
    <property type="match status" value="1"/>
</dbReference>
<protein>
    <submittedName>
        <fullName evidence="5">Metallophosphoesterase</fullName>
    </submittedName>
</protein>
<keyword evidence="3" id="KW-1133">Transmembrane helix</keyword>
<proteinExistence type="predicted"/>
<dbReference type="CDD" id="cd07385">
    <property type="entry name" value="MPP_YkuE_C"/>
    <property type="match status" value="1"/>
</dbReference>
<dbReference type="InterPro" id="IPR004843">
    <property type="entry name" value="Calcineurin-like_PHP"/>
</dbReference>
<dbReference type="GO" id="GO:0008758">
    <property type="term" value="F:UDP-2,3-diacylglucosamine hydrolase activity"/>
    <property type="evidence" value="ECO:0007669"/>
    <property type="project" value="TreeGrafter"/>
</dbReference>
<keyword evidence="3" id="KW-0812">Transmembrane</keyword>
<feature type="domain" description="Calcineurin-like phosphoesterase" evidence="4">
    <location>
        <begin position="49"/>
        <end position="210"/>
    </location>
</feature>
<evidence type="ECO:0000259" key="4">
    <source>
        <dbReference type="Pfam" id="PF00149"/>
    </source>
</evidence>
<dbReference type="RefSeq" id="WP_153835093.1">
    <property type="nucleotide sequence ID" value="NZ_JBHUMW010000056.1"/>
</dbReference>
<dbReference type="GO" id="GO:0016020">
    <property type="term" value="C:membrane"/>
    <property type="evidence" value="ECO:0007669"/>
    <property type="project" value="GOC"/>
</dbReference>
<reference evidence="5 6" key="1">
    <citation type="submission" date="2019-10" db="EMBL/GenBank/DDBJ databases">
        <title>Gracilibacillus salitolerans sp. nov., a moderate halophile isolated from a saline soil in northwest China.</title>
        <authorList>
            <person name="Gan L."/>
        </authorList>
    </citation>
    <scope>NUCLEOTIDE SEQUENCE [LARGE SCALE GENOMIC DNA]</scope>
    <source>
        <strain evidence="5 6">TP2-8</strain>
    </source>
</reference>